<evidence type="ECO:0000313" key="2">
    <source>
        <dbReference type="Proteomes" id="UP000664477"/>
    </source>
</evidence>
<reference evidence="1" key="1">
    <citation type="submission" date="2021-03" db="EMBL/GenBank/DDBJ databases">
        <title>Molecular epidemiology and mechanisms of colistin and carbapenem resistance in Enterobacteriaceae from clinical isolates, the environment and porcine samples in Pretoria, South Africa.</title>
        <authorList>
            <person name="Bogoshi D."/>
            <person name="Mbelle N.M."/>
            <person name="Naidoo V."/>
            <person name="Osei Sekyere J."/>
        </authorList>
    </citation>
    <scope>NUCLEOTIDE SEQUENCE</scope>
    <source>
        <strain evidence="1">C052</strain>
    </source>
</reference>
<accession>A0A939NBB1</accession>
<protein>
    <submittedName>
        <fullName evidence="1">Uncharacterized protein</fullName>
    </submittedName>
</protein>
<sequence>MDKVDFTKIDFSEWTATLKEADMLPDFKEFDLDKYTGSGSTLNADGKRVNSVERFTRGVEGTDLDEVRQRAKTRLSVKDE</sequence>
<evidence type="ECO:0000313" key="1">
    <source>
        <dbReference type="EMBL" id="MBO1915635.1"/>
    </source>
</evidence>
<gene>
    <name evidence="1" type="ORF">J4727_00165</name>
</gene>
<dbReference type="AlphaFoldDB" id="A0A939NBB1"/>
<proteinExistence type="predicted"/>
<dbReference type="EMBL" id="JAGETQ010000001">
    <property type="protein sequence ID" value="MBO1915635.1"/>
    <property type="molecule type" value="Genomic_DNA"/>
</dbReference>
<name>A0A939NBB1_PRORE</name>
<organism evidence="1 2">
    <name type="scientific">Providencia rettgeri</name>
    <dbReference type="NCBI Taxonomy" id="587"/>
    <lineage>
        <taxon>Bacteria</taxon>
        <taxon>Pseudomonadati</taxon>
        <taxon>Pseudomonadota</taxon>
        <taxon>Gammaproteobacteria</taxon>
        <taxon>Enterobacterales</taxon>
        <taxon>Morganellaceae</taxon>
        <taxon>Providencia</taxon>
    </lineage>
</organism>
<dbReference type="Proteomes" id="UP000664477">
    <property type="component" value="Unassembled WGS sequence"/>
</dbReference>
<comment type="caution">
    <text evidence="1">The sequence shown here is derived from an EMBL/GenBank/DDBJ whole genome shotgun (WGS) entry which is preliminary data.</text>
</comment>